<evidence type="ECO:0000259" key="2">
    <source>
        <dbReference type="Pfam" id="PF09314"/>
    </source>
</evidence>
<evidence type="ECO:0000259" key="1">
    <source>
        <dbReference type="Pfam" id="PF00534"/>
    </source>
</evidence>
<proteinExistence type="predicted"/>
<name>A0A285N633_9BACI</name>
<keyword evidence="3" id="KW-0808">Transferase</keyword>
<dbReference type="Gene3D" id="3.40.50.2000">
    <property type="entry name" value="Glycogen Phosphorylase B"/>
    <property type="match status" value="2"/>
</dbReference>
<sequence length="382" mass="44391">MKHIFIIGSKGIPAKYGGFETFVDELVSRKQSSDISYHVSCLADNSDEFTYKGTRCFNVTVKDIGNAKAITYDIASLNRCIEYIKKNNIKDAIIYILASRIGPFLQWKRRTLSKLGVRVFLNPDGIEWKRSKWSYPVRKYWKFSERYMVKSADLVICDSKNIEKYIRDEYTNFNPKTIFIPYGAEILENELDSSDWFEKHKVKKNMYYLMVGRFVPENNYELVIREFMNSNSTKDLVIITNHLGTDLFEKLSNKLRMGNDKRIKFVGTVYDSQLLNKIRQDSFAYIHGHSVGGTNPSLLEALSITKLNLLYDVSFNREVGEEAGIYFTSTEGSLRNRISEVEELSEEQQDIFGRKAKQRISDDYSWGNIVADYENEFLKEDL</sequence>
<dbReference type="InterPro" id="IPR001296">
    <property type="entry name" value="Glyco_trans_1"/>
</dbReference>
<dbReference type="GO" id="GO:0016757">
    <property type="term" value="F:glycosyltransferase activity"/>
    <property type="evidence" value="ECO:0007669"/>
    <property type="project" value="InterPro"/>
</dbReference>
<feature type="domain" description="Glycosyl transferase family 1" evidence="1">
    <location>
        <begin position="195"/>
        <end position="358"/>
    </location>
</feature>
<dbReference type="PANTHER" id="PTHR46401">
    <property type="entry name" value="GLYCOSYLTRANSFERASE WBBK-RELATED"/>
    <property type="match status" value="1"/>
</dbReference>
<dbReference type="InterPro" id="IPR015393">
    <property type="entry name" value="DUF1972"/>
</dbReference>
<dbReference type="Pfam" id="PF09314">
    <property type="entry name" value="DUF1972"/>
    <property type="match status" value="1"/>
</dbReference>
<dbReference type="SUPFAM" id="SSF53756">
    <property type="entry name" value="UDP-Glycosyltransferase/glycogen phosphorylase"/>
    <property type="match status" value="1"/>
</dbReference>
<gene>
    <name evidence="3" type="ORF">SAMN05421503_0758</name>
</gene>
<reference evidence="4" key="1">
    <citation type="submission" date="2017-09" db="EMBL/GenBank/DDBJ databases">
        <authorList>
            <person name="Varghese N."/>
            <person name="Submissions S."/>
        </authorList>
    </citation>
    <scope>NUCLEOTIDE SEQUENCE [LARGE SCALE GENOMIC DNA]</scope>
    <source>
        <strain evidence="4">CGMCC 1.8913</strain>
    </source>
</reference>
<evidence type="ECO:0000313" key="4">
    <source>
        <dbReference type="Proteomes" id="UP000219356"/>
    </source>
</evidence>
<dbReference type="RefSeq" id="WP_097039353.1">
    <property type="nucleotide sequence ID" value="NZ_OBEK01000001.1"/>
</dbReference>
<keyword evidence="4" id="KW-1185">Reference proteome</keyword>
<dbReference type="NCBIfam" id="NF046071">
    <property type="entry name" value="B1-4RhmsylTfaseCps2T"/>
    <property type="match status" value="1"/>
</dbReference>
<dbReference type="PANTHER" id="PTHR46401:SF8">
    <property type="entry name" value="BLL6006 PROTEIN"/>
    <property type="match status" value="1"/>
</dbReference>
<dbReference type="EMBL" id="OBEK01000001">
    <property type="protein sequence ID" value="SNZ04768.1"/>
    <property type="molecule type" value="Genomic_DNA"/>
</dbReference>
<protein>
    <submittedName>
        <fullName evidence="3">Rhamnosyltransferase</fullName>
    </submittedName>
</protein>
<organism evidence="3 4">
    <name type="scientific">Terribacillus aidingensis</name>
    <dbReference type="NCBI Taxonomy" id="586416"/>
    <lineage>
        <taxon>Bacteria</taxon>
        <taxon>Bacillati</taxon>
        <taxon>Bacillota</taxon>
        <taxon>Bacilli</taxon>
        <taxon>Bacillales</taxon>
        <taxon>Bacillaceae</taxon>
        <taxon>Terribacillus</taxon>
    </lineage>
</organism>
<dbReference type="Pfam" id="PF00534">
    <property type="entry name" value="Glycos_transf_1"/>
    <property type="match status" value="1"/>
</dbReference>
<evidence type="ECO:0000313" key="3">
    <source>
        <dbReference type="EMBL" id="SNZ04768.1"/>
    </source>
</evidence>
<dbReference type="Proteomes" id="UP000219356">
    <property type="component" value="Unassembled WGS sequence"/>
</dbReference>
<dbReference type="OrthoDB" id="9792269at2"/>
<dbReference type="AlphaFoldDB" id="A0A285N633"/>
<feature type="domain" description="DUF1972" evidence="2">
    <location>
        <begin position="1"/>
        <end position="185"/>
    </location>
</feature>
<accession>A0A285N633</accession>